<dbReference type="Proteomes" id="UP000242287">
    <property type="component" value="Unassembled WGS sequence"/>
</dbReference>
<proteinExistence type="predicted"/>
<gene>
    <name evidence="1" type="ORF">AMATHDRAFT_4138</name>
</gene>
<dbReference type="AlphaFoldDB" id="A0A2A9NR45"/>
<evidence type="ECO:0000313" key="1">
    <source>
        <dbReference type="EMBL" id="PFH50226.1"/>
    </source>
</evidence>
<name>A0A2A9NR45_9AGAR</name>
<reference evidence="1 2" key="1">
    <citation type="submission" date="2014-02" db="EMBL/GenBank/DDBJ databases">
        <title>Transposable element dynamics among asymbiotic and ectomycorrhizal Amanita fungi.</title>
        <authorList>
            <consortium name="DOE Joint Genome Institute"/>
            <person name="Hess J."/>
            <person name="Skrede I."/>
            <person name="Wolfe B."/>
            <person name="LaButti K."/>
            <person name="Ohm R.A."/>
            <person name="Grigoriev I.V."/>
            <person name="Pringle A."/>
        </authorList>
    </citation>
    <scope>NUCLEOTIDE SEQUENCE [LARGE SCALE GENOMIC DNA]</scope>
    <source>
        <strain evidence="1 2">SKay4041</strain>
    </source>
</reference>
<sequence>MESIIVHAATPRPACPMRQFVEMLLVPSWLCKPIPWWADGVEEGLWVIEEEDEGKAVEEGGEWVEEEKEWVEEGWMGKKLGCEEGLAIETMLDDGGWGNVVADLYAEDVLTDGEYAWLFDYDPQQEGGDLAYTYNTDSSFFESYYDEVTSPSRDLWDQSLGYPCTDSCIGCYTSDVESYHGKLAPFHKPAINSDGAESSYATELASVEEYEYSALENVWLPTFGNSKRTEELMSFYNAVLPTYPNMLTVEGNLHNNMFIIGTPDEDSLVQQGDKSGILMEEQFSRRMRAEGIEEWFVGGRVEEL</sequence>
<keyword evidence="2" id="KW-1185">Reference proteome</keyword>
<organism evidence="1 2">
    <name type="scientific">Amanita thiersii Skay4041</name>
    <dbReference type="NCBI Taxonomy" id="703135"/>
    <lineage>
        <taxon>Eukaryota</taxon>
        <taxon>Fungi</taxon>
        <taxon>Dikarya</taxon>
        <taxon>Basidiomycota</taxon>
        <taxon>Agaricomycotina</taxon>
        <taxon>Agaricomycetes</taxon>
        <taxon>Agaricomycetidae</taxon>
        <taxon>Agaricales</taxon>
        <taxon>Pluteineae</taxon>
        <taxon>Amanitaceae</taxon>
        <taxon>Amanita</taxon>
    </lineage>
</organism>
<protein>
    <submittedName>
        <fullName evidence="1">Uncharacterized protein</fullName>
    </submittedName>
</protein>
<accession>A0A2A9NR45</accession>
<evidence type="ECO:0000313" key="2">
    <source>
        <dbReference type="Proteomes" id="UP000242287"/>
    </source>
</evidence>
<dbReference type="EMBL" id="KZ302008">
    <property type="protein sequence ID" value="PFH50226.1"/>
    <property type="molecule type" value="Genomic_DNA"/>
</dbReference>